<dbReference type="Proteomes" id="UP001597214">
    <property type="component" value="Unassembled WGS sequence"/>
</dbReference>
<dbReference type="PROSITE" id="PS51257">
    <property type="entry name" value="PROKAR_LIPOPROTEIN"/>
    <property type="match status" value="1"/>
</dbReference>
<keyword evidence="2" id="KW-1185">Reference proteome</keyword>
<evidence type="ECO:0008006" key="3">
    <source>
        <dbReference type="Google" id="ProtNLM"/>
    </source>
</evidence>
<accession>A0ABW4LPH8</accession>
<gene>
    <name evidence="1" type="ORF">ACFSCX_10955</name>
</gene>
<evidence type="ECO:0000313" key="1">
    <source>
        <dbReference type="EMBL" id="MFD1737070.1"/>
    </source>
</evidence>
<evidence type="ECO:0000313" key="2">
    <source>
        <dbReference type="Proteomes" id="UP001597214"/>
    </source>
</evidence>
<comment type="caution">
    <text evidence="1">The sequence shown here is derived from an EMBL/GenBank/DDBJ whole genome shotgun (WGS) entry which is preliminary data.</text>
</comment>
<dbReference type="EMBL" id="JBHUEM010000015">
    <property type="protein sequence ID" value="MFD1737070.1"/>
    <property type="molecule type" value="Genomic_DNA"/>
</dbReference>
<dbReference type="RefSeq" id="WP_377928266.1">
    <property type="nucleotide sequence ID" value="NZ_JBHUEM010000015.1"/>
</dbReference>
<reference evidence="2" key="1">
    <citation type="journal article" date="2019" name="Int. J. Syst. Evol. Microbiol.">
        <title>The Global Catalogue of Microorganisms (GCM) 10K type strain sequencing project: providing services to taxonomists for standard genome sequencing and annotation.</title>
        <authorList>
            <consortium name="The Broad Institute Genomics Platform"/>
            <consortium name="The Broad Institute Genome Sequencing Center for Infectious Disease"/>
            <person name="Wu L."/>
            <person name="Ma J."/>
        </authorList>
    </citation>
    <scope>NUCLEOTIDE SEQUENCE [LARGE SCALE GENOMIC DNA]</scope>
    <source>
        <strain evidence="2">CCUG 49339</strain>
    </source>
</reference>
<proteinExistence type="predicted"/>
<organism evidence="1 2">
    <name type="scientific">Bacillus salitolerans</name>
    <dbReference type="NCBI Taxonomy" id="1437434"/>
    <lineage>
        <taxon>Bacteria</taxon>
        <taxon>Bacillati</taxon>
        <taxon>Bacillota</taxon>
        <taxon>Bacilli</taxon>
        <taxon>Bacillales</taxon>
        <taxon>Bacillaceae</taxon>
        <taxon>Bacillus</taxon>
    </lineage>
</organism>
<sequence length="96" mass="11292">MKKNWLLVVLFVIFLCACSFVKRSEPSDSDQNMYEIQLLEQFDDVVKRATNYAKQNGASEVLSVFQNTEENLWRLEFENGLVVLYDEKTNEIIHVR</sequence>
<protein>
    <recommendedName>
        <fullName evidence="3">PepSY domain-containing protein</fullName>
    </recommendedName>
</protein>
<name>A0ABW4LPH8_9BACI</name>